<sequence>MRRFRDVRTSSHRRPPLMQLLVISPGTREYRHYFGSPSRQIGPSVKGRTPPKIRPHREKLDKPRPRRSLPDTDPKTSRLNTNEVLVSHVISPDEIYVQHSCSMESLQAMMEEIQISAANCESISVLLSGMGCLAKWPYDEWYYRCRITDVTESDIGLHFVDYGDKIRISRSQNACKVMDVAFSCRPFFAYRVKLADVVPRNTRSVWEADPKEKFIRFFDNSSSVFVMEVLEDVMDSIKVVKLKCPDGKDSSWHLFQLGIVDLVKPKSLEFVIQNDNSCEPQERHSDGKMLHTENIGIIQNKPEDPEVPGNSCSLHGGATETPRANDTGEAPNIDVLTSESMMPANVTCHAEDCLPNESSGTETSSTVPDVQVATKKEIICISLDESEDEENETDKEVENYVDYVTVKIEGARHPNLIVETTSLASVNPPDIWYKLSLPKKCIDSGAISAMQLEAIIHACQRHERKLPDGSRAGYLVGDGAGVGKGRIAAGIIFENYQQGRKKAIWISSSIDLKYDAERDLQDIGAREITVHALNKLKYQNVSTGDICSSETPEMGVLFCAYSNLTGVSRSAGTSQTRLEQLLKWFHEDFDGVIIFDECHNEVKNLAISQISKTDLAVSVLQKKLPNARVVYISSTGVSEPRKMAYMVRLGLWGQGTSFGELSCFVGAVEKSKTSDVEVMAQKMKQCGMYIARQLSYKGVSLKIKEVVLSPKLVKVYGNSVKLWTELRKCFSDAANLVNAQQRERKTMWMQFWLAHQRFFKYLCISAKVSYAVKIASEAVKCGKCVVIGLHSTTEARALEQIDSEGELSEFVSPTKRILLSLIQKHFPAPSRSKGVSIRNATLIDVLDVSLTCQKEGLDLGSCGTKRKRGSRRTDRSETKKKANPADPISDSEMSEKNDETDEELENSDEVNDKDPMSLHEKTSWIKEQLLEEIEKLGAMLPRNALDELVDELGGPENVAEITERKGRVVQKDDGLVQYGSRSETGVPLEKINLYEKERFMNGNKNIAIISETVSNGISLHADRRVKNQRSRLHIPLELSLNSDRTLQQLGRTQRSNQVTAPEYIFLVSDLAGERLFASVIANRLINLGAVARGSVFETSGRFRHEIDTRDGRAALDAVMNTIIGFEEPLVPPPADYPGNFFKDLKVALIGVGLICPSERNPRALTLDKDYANISKFRNRILGIPIELQAKIFKYFTDTIAVIMTQTKK</sequence>
<dbReference type="PANTHER" id="PTHR12706:SF30">
    <property type="entry name" value="PROTEIN STRAWBERRY NOTCH-RELATED"/>
    <property type="match status" value="1"/>
</dbReference>
<dbReference type="Pfam" id="PF13872">
    <property type="entry name" value="AAA_34"/>
    <property type="match status" value="1"/>
</dbReference>
<organism evidence="5">
    <name type="scientific">Daphnia magna</name>
    <dbReference type="NCBI Taxonomy" id="35525"/>
    <lineage>
        <taxon>Eukaryota</taxon>
        <taxon>Metazoa</taxon>
        <taxon>Ecdysozoa</taxon>
        <taxon>Arthropoda</taxon>
        <taxon>Crustacea</taxon>
        <taxon>Branchiopoda</taxon>
        <taxon>Diplostraca</taxon>
        <taxon>Cladocera</taxon>
        <taxon>Anomopoda</taxon>
        <taxon>Daphniidae</taxon>
        <taxon>Daphnia</taxon>
    </lineage>
</organism>
<dbReference type="InterPro" id="IPR039187">
    <property type="entry name" value="SNO_AAA"/>
</dbReference>
<dbReference type="OrthoDB" id="421838at2759"/>
<name>A0A0P5ABM2_9CRUS</name>
<keyword evidence="2" id="KW-0805">Transcription regulation</keyword>
<evidence type="ECO:0000256" key="1">
    <source>
        <dbReference type="ARBA" id="ARBA00006992"/>
    </source>
</evidence>
<dbReference type="Gene3D" id="2.40.50.90">
    <property type="match status" value="1"/>
</dbReference>
<reference evidence="5" key="2">
    <citation type="submission" date="2015-10" db="EMBL/GenBank/DDBJ databases">
        <authorList>
            <person name="Gilbert D.G."/>
        </authorList>
    </citation>
    <scope>NUCLEOTIDE SEQUENCE</scope>
</reference>
<dbReference type="InterPro" id="IPR002999">
    <property type="entry name" value="Tudor"/>
</dbReference>
<protein>
    <submittedName>
        <fullName evidence="5">Putative Strawberry notch</fullName>
    </submittedName>
</protein>
<dbReference type="GO" id="GO:0042393">
    <property type="term" value="F:histone binding"/>
    <property type="evidence" value="ECO:0007669"/>
    <property type="project" value="TreeGrafter"/>
</dbReference>
<dbReference type="CDD" id="cd20379">
    <property type="entry name" value="Tudor_dTUD-like"/>
    <property type="match status" value="1"/>
</dbReference>
<dbReference type="SUPFAM" id="SSF52540">
    <property type="entry name" value="P-loop containing nucleoside triphosphate hydrolases"/>
    <property type="match status" value="1"/>
</dbReference>
<feature type="compositionally biased region" description="Basic and acidic residues" evidence="4">
    <location>
        <begin position="58"/>
        <end position="76"/>
    </location>
</feature>
<proteinExistence type="inferred from homology"/>
<dbReference type="InterPro" id="IPR035437">
    <property type="entry name" value="SNase_OB-fold_sf"/>
</dbReference>
<dbReference type="PANTHER" id="PTHR12706">
    <property type="entry name" value="STRAWBERRY NOTCH-RELATED"/>
    <property type="match status" value="1"/>
</dbReference>
<evidence type="ECO:0000256" key="4">
    <source>
        <dbReference type="SAM" id="MobiDB-lite"/>
    </source>
</evidence>
<dbReference type="FunFam" id="3.40.50.300:FF:000342">
    <property type="entry name" value="Protein strawberry notch homolog 2"/>
    <property type="match status" value="1"/>
</dbReference>
<dbReference type="Pfam" id="PF13871">
    <property type="entry name" value="Helicase_C_4"/>
    <property type="match status" value="1"/>
</dbReference>
<dbReference type="GO" id="GO:0005737">
    <property type="term" value="C:cytoplasm"/>
    <property type="evidence" value="ECO:0007669"/>
    <property type="project" value="UniProtKB-ARBA"/>
</dbReference>
<dbReference type="Gene3D" id="3.40.50.300">
    <property type="entry name" value="P-loop containing nucleotide triphosphate hydrolases"/>
    <property type="match status" value="1"/>
</dbReference>
<dbReference type="SUPFAM" id="SSF63748">
    <property type="entry name" value="Tudor/PWWP/MBT"/>
    <property type="match status" value="1"/>
</dbReference>
<feature type="compositionally biased region" description="Basic and acidic residues" evidence="4">
    <location>
        <begin position="871"/>
        <end position="880"/>
    </location>
</feature>
<accession>A0A0P5ABM2</accession>
<dbReference type="InterPro" id="IPR026741">
    <property type="entry name" value="SNO"/>
</dbReference>
<reference evidence="5" key="1">
    <citation type="submission" date="2015-10" db="EMBL/GenBank/DDBJ databases">
        <title>Daphnia magna gene sets from two clonal populations assembled and annotated with EvidentialGene.</title>
        <authorList>
            <person name="Gilbert D."/>
            <person name="Podicheti R."/>
            <person name="Orsini L."/>
            <person name="Colbourne J."/>
            <person name="Pfrender M."/>
        </authorList>
    </citation>
    <scope>NUCLEOTIDE SEQUENCE</scope>
</reference>
<keyword evidence="3" id="KW-0804">Transcription</keyword>
<dbReference type="InterPro" id="IPR027417">
    <property type="entry name" value="P-loop_NTPase"/>
</dbReference>
<dbReference type="EMBL" id="GDIP01202264">
    <property type="protein sequence ID" value="JAJ21138.1"/>
    <property type="molecule type" value="Transcribed_RNA"/>
</dbReference>
<dbReference type="AlphaFoldDB" id="A0A0P5ABM2"/>
<feature type="compositionally biased region" description="Acidic residues" evidence="4">
    <location>
        <begin position="898"/>
        <end position="909"/>
    </location>
</feature>
<comment type="similarity">
    <text evidence="1">Belongs to the SBNO family.</text>
</comment>
<dbReference type="GO" id="GO:0031490">
    <property type="term" value="F:chromatin DNA binding"/>
    <property type="evidence" value="ECO:0007669"/>
    <property type="project" value="TreeGrafter"/>
</dbReference>
<dbReference type="Pfam" id="PF00567">
    <property type="entry name" value="TUDOR"/>
    <property type="match status" value="1"/>
</dbReference>
<feature type="region of interest" description="Disordered" evidence="4">
    <location>
        <begin position="32"/>
        <end position="78"/>
    </location>
</feature>
<dbReference type="GO" id="GO:0005634">
    <property type="term" value="C:nucleus"/>
    <property type="evidence" value="ECO:0007669"/>
    <property type="project" value="TreeGrafter"/>
</dbReference>
<dbReference type="Gene3D" id="2.30.30.140">
    <property type="match status" value="1"/>
</dbReference>
<evidence type="ECO:0000313" key="5">
    <source>
        <dbReference type="EMBL" id="JAJ21138.1"/>
    </source>
</evidence>
<dbReference type="GO" id="GO:0006355">
    <property type="term" value="P:regulation of DNA-templated transcription"/>
    <property type="evidence" value="ECO:0007669"/>
    <property type="project" value="InterPro"/>
</dbReference>
<feature type="region of interest" description="Disordered" evidence="4">
    <location>
        <begin position="863"/>
        <end position="919"/>
    </location>
</feature>
<feature type="region of interest" description="Disordered" evidence="4">
    <location>
        <begin position="299"/>
        <end position="329"/>
    </location>
</feature>
<dbReference type="InterPro" id="IPR026937">
    <property type="entry name" value="SBNO_Helicase_C_dom"/>
</dbReference>
<evidence type="ECO:0000256" key="2">
    <source>
        <dbReference type="ARBA" id="ARBA00023015"/>
    </source>
</evidence>
<feature type="compositionally biased region" description="Basic and acidic residues" evidence="4">
    <location>
        <begin position="910"/>
        <end position="919"/>
    </location>
</feature>
<evidence type="ECO:0000256" key="3">
    <source>
        <dbReference type="ARBA" id="ARBA00023163"/>
    </source>
</evidence>
<dbReference type="PROSITE" id="PS50304">
    <property type="entry name" value="TUDOR"/>
    <property type="match status" value="1"/>
</dbReference>